<dbReference type="InterPro" id="IPR036457">
    <property type="entry name" value="PPM-type-like_dom_sf"/>
</dbReference>
<name>A0A367ZK22_9BACT</name>
<dbReference type="CDD" id="cd06225">
    <property type="entry name" value="HAMP"/>
    <property type="match status" value="1"/>
</dbReference>
<proteinExistence type="predicted"/>
<evidence type="ECO:0000313" key="4">
    <source>
        <dbReference type="EMBL" id="RCK78207.1"/>
    </source>
</evidence>
<dbReference type="AlphaFoldDB" id="A0A367ZK22"/>
<accession>A0A367ZK22</accession>
<evidence type="ECO:0000313" key="5">
    <source>
        <dbReference type="Proteomes" id="UP000252355"/>
    </source>
</evidence>
<dbReference type="Gene3D" id="3.60.40.10">
    <property type="entry name" value="PPM-type phosphatase domain"/>
    <property type="match status" value="1"/>
</dbReference>
<reference evidence="4 5" key="1">
    <citation type="submission" date="2018-05" db="EMBL/GenBank/DDBJ databases">
        <title>A metagenomic window into the 2 km-deep terrestrial subsurface aquifer revealed taxonomically and functionally diverse microbial community comprising novel uncultured bacterial lineages.</title>
        <authorList>
            <person name="Kadnikov V.V."/>
            <person name="Mardanov A.V."/>
            <person name="Beletsky A.V."/>
            <person name="Banks D."/>
            <person name="Pimenov N.V."/>
            <person name="Frank Y.A."/>
            <person name="Karnachuk O.V."/>
            <person name="Ravin N.V."/>
        </authorList>
    </citation>
    <scope>NUCLEOTIDE SEQUENCE [LARGE SCALE GENOMIC DNA]</scope>
    <source>
        <strain evidence="4">BY5</strain>
    </source>
</reference>
<dbReference type="SMART" id="SM00304">
    <property type="entry name" value="HAMP"/>
    <property type="match status" value="1"/>
</dbReference>
<comment type="caution">
    <text evidence="4">The sequence shown here is derived from an EMBL/GenBank/DDBJ whole genome shotgun (WGS) entry which is preliminary data.</text>
</comment>
<feature type="domain" description="HAMP" evidence="3">
    <location>
        <begin position="627"/>
        <end position="679"/>
    </location>
</feature>
<evidence type="ECO:0000256" key="2">
    <source>
        <dbReference type="SAM" id="Phobius"/>
    </source>
</evidence>
<dbReference type="EMBL" id="QOQW01000026">
    <property type="protein sequence ID" value="RCK78207.1"/>
    <property type="molecule type" value="Genomic_DNA"/>
</dbReference>
<dbReference type="Pfam" id="PF00672">
    <property type="entry name" value="HAMP"/>
    <property type="match status" value="1"/>
</dbReference>
<dbReference type="PANTHER" id="PTHR43156:SF2">
    <property type="entry name" value="STAGE II SPORULATION PROTEIN E"/>
    <property type="match status" value="1"/>
</dbReference>
<dbReference type="SUPFAM" id="SSF81606">
    <property type="entry name" value="PP2C-like"/>
    <property type="match status" value="1"/>
</dbReference>
<feature type="transmembrane region" description="Helical" evidence="2">
    <location>
        <begin position="311"/>
        <end position="331"/>
    </location>
</feature>
<feature type="transmembrane region" description="Helical" evidence="2">
    <location>
        <begin position="605"/>
        <end position="625"/>
    </location>
</feature>
<dbReference type="Proteomes" id="UP000252355">
    <property type="component" value="Unassembled WGS sequence"/>
</dbReference>
<feature type="transmembrane region" description="Helical" evidence="2">
    <location>
        <begin position="6"/>
        <end position="27"/>
    </location>
</feature>
<keyword evidence="1" id="KW-0378">Hydrolase</keyword>
<dbReference type="InterPro" id="IPR001932">
    <property type="entry name" value="PPM-type_phosphatase-like_dom"/>
</dbReference>
<organism evidence="4 5">
    <name type="scientific">Candidatus Ozemobacter sibiricus</name>
    <dbReference type="NCBI Taxonomy" id="2268124"/>
    <lineage>
        <taxon>Bacteria</taxon>
        <taxon>Candidatus Ozemobacteria</taxon>
        <taxon>Candidatus Ozemobacterales</taxon>
        <taxon>Candidatus Ozemobacteraceae</taxon>
        <taxon>Candidatus Ozemobacter</taxon>
    </lineage>
</organism>
<dbReference type="PANTHER" id="PTHR43156">
    <property type="entry name" value="STAGE II SPORULATION PROTEIN E-RELATED"/>
    <property type="match status" value="1"/>
</dbReference>
<dbReference type="Gene3D" id="6.10.340.10">
    <property type="match status" value="1"/>
</dbReference>
<evidence type="ECO:0000256" key="1">
    <source>
        <dbReference type="ARBA" id="ARBA00022801"/>
    </source>
</evidence>
<keyword evidence="2" id="KW-0812">Transmembrane</keyword>
<dbReference type="Pfam" id="PF07228">
    <property type="entry name" value="SpoIIE"/>
    <property type="match status" value="1"/>
</dbReference>
<keyword evidence="2" id="KW-0472">Membrane</keyword>
<gene>
    <name evidence="4" type="ORF">OZSIB_1723</name>
</gene>
<dbReference type="SUPFAM" id="SSF158472">
    <property type="entry name" value="HAMP domain-like"/>
    <property type="match status" value="1"/>
</dbReference>
<dbReference type="GO" id="GO:0007165">
    <property type="term" value="P:signal transduction"/>
    <property type="evidence" value="ECO:0007669"/>
    <property type="project" value="InterPro"/>
</dbReference>
<feature type="transmembrane region" description="Helical" evidence="2">
    <location>
        <begin position="282"/>
        <end position="299"/>
    </location>
</feature>
<dbReference type="InterPro" id="IPR003660">
    <property type="entry name" value="HAMP_dom"/>
</dbReference>
<protein>
    <submittedName>
        <fullName evidence="4">Serine phosphatase RsbU, regulator of sigma subunit</fullName>
    </submittedName>
</protein>
<evidence type="ECO:0000259" key="3">
    <source>
        <dbReference type="PROSITE" id="PS50885"/>
    </source>
</evidence>
<keyword evidence="2" id="KW-1133">Transmembrane helix</keyword>
<dbReference type="GO" id="GO:0016791">
    <property type="term" value="F:phosphatase activity"/>
    <property type="evidence" value="ECO:0007669"/>
    <property type="project" value="TreeGrafter"/>
</dbReference>
<dbReference type="PROSITE" id="PS50885">
    <property type="entry name" value="HAMP"/>
    <property type="match status" value="1"/>
</dbReference>
<dbReference type="InterPro" id="IPR052016">
    <property type="entry name" value="Bact_Sigma-Reg"/>
</dbReference>
<sequence>MNGTCSRFLLFLLVLGVPLGFAFLLVAQAGEERAAQHREAITSRWQERLERLCFLAHPTVRCGAAIQSLVEHLAAAGWQPLPADRLPNPFPAGVTAQVGLFTPAGDLWEPAWGKVASRFLWKRLWQDIQRRDVDLRQLERYQRLFGSWLHRHDLTVDGGFQEISTPAGPGYFYLQRGPAQAGIIVYIPRLPGPFERWQTLLASAPPTDLDLWVHDPRSGRVTGTRPLPARERRWLRRAGFDAGWMNLDEDHGYVSRRTDDHLVILGRFRDARPPRGFRPGPWLLLLASLAALLGLFTGGQPLARLGLQTRLLLLFTVSSFLPAFLLLQNGWHLLDETARRLTEEVHEANLERLRAASAALTEGEERQNQVFRRIACQARALARPGGPGPQAFLERARRRRLISSYSLFDRAGNELVGWWGDQEVRDLTSMFAREMLRRYADDTFLQPADTLAWTFFQVIQSPILGFDTISDSPGQARLIDAGTAAQAWWYWDVFPTATGSEPAVAGLLQAIDEVRARVFRRHLPPGVFVYNRMGGTWLPHDPGLPEVDGLLAQAFVGRRSAQAHRDLGGRPHLVSVLPCPTASDLCFLTVADLDPVLRRLDRRRALFGAAAVFTVILAAFLALVISRTLLTPIGQLVEGVNAFARGARRLALPDLGADEIGVLGQAVNDMAREAREVDAARRVQESLIPSRAATVPGYRTALRYLPLDDLAGDYCDTLPRPDGCLFLGIGDVTGHGIAAALQTAMAKAACAQACREGCALPDLFASLNAILHEGRASGRLMTFCGGLLDPHAHTWTWLSAGHTFPLRRGADGSTSMLRHPGLPLGARAHPRWTPSMIDLQPGDCLLFYTDGIVEGLNRHEEPFGYDRLMKALAESRGSPDERLDEILHRFRQFVGDAPLGDDATLLLVVRDP</sequence>
<dbReference type="GO" id="GO:0016020">
    <property type="term" value="C:membrane"/>
    <property type="evidence" value="ECO:0007669"/>
    <property type="project" value="InterPro"/>
</dbReference>
<dbReference type="SMART" id="SM00331">
    <property type="entry name" value="PP2C_SIG"/>
    <property type="match status" value="1"/>
</dbReference>